<organism evidence="2">
    <name type="scientific">marine metagenome</name>
    <dbReference type="NCBI Taxonomy" id="408172"/>
    <lineage>
        <taxon>unclassified sequences</taxon>
        <taxon>metagenomes</taxon>
        <taxon>ecological metagenomes</taxon>
    </lineage>
</organism>
<dbReference type="EMBL" id="UINC01150704">
    <property type="protein sequence ID" value="SVD43892.1"/>
    <property type="molecule type" value="Genomic_DNA"/>
</dbReference>
<dbReference type="InterPro" id="IPR054728">
    <property type="entry name" value="RsmB-like_ferredoxin"/>
</dbReference>
<dbReference type="Pfam" id="PF22458">
    <property type="entry name" value="RsmF-B_ferredox"/>
    <property type="match status" value="1"/>
</dbReference>
<reference evidence="2" key="1">
    <citation type="submission" date="2018-05" db="EMBL/GenBank/DDBJ databases">
        <authorList>
            <person name="Lanie J.A."/>
            <person name="Ng W.-L."/>
            <person name="Kazmierczak K.M."/>
            <person name="Andrzejewski T.M."/>
            <person name="Davidsen T.M."/>
            <person name="Wayne K.J."/>
            <person name="Tettelin H."/>
            <person name="Glass J.I."/>
            <person name="Rusch D."/>
            <person name="Podicherti R."/>
            <person name="Tsui H.-C.T."/>
            <person name="Winkler M.E."/>
        </authorList>
    </citation>
    <scope>NUCLEOTIDE SEQUENCE</scope>
</reference>
<protein>
    <recommendedName>
        <fullName evidence="1">Ribosomal RNA small subunit methyltransferase B-like ferredoxin-like domain-containing protein</fullName>
    </recommendedName>
</protein>
<proteinExistence type="predicted"/>
<feature type="domain" description="Ribosomal RNA small subunit methyltransferase B-like ferredoxin-like" evidence="1">
    <location>
        <begin position="135"/>
        <end position="193"/>
    </location>
</feature>
<feature type="non-terminal residue" evidence="2">
    <location>
        <position position="193"/>
    </location>
</feature>
<accession>A0A382VBI9</accession>
<name>A0A382VBI9_9ZZZZ</name>
<sequence>MTPAARLQATIESLSEIEGGVGPANRVVSQYLRKRRYIGAKDRRAIRNNVFGIIRGQFRLDFQIRSAGGHPSPRCRTIANTLLGGNSLDEVALLCTGGRYSPVKLTESEKIWLSTLTKIPKISGQQEPNWVRGNYPSWLEPELLRSFDKNLMSEMAALDSPAPTDLRVNEGKANRQGVLQALQAKGLEAEPTP</sequence>
<dbReference type="Gene3D" id="3.30.70.1170">
    <property type="entry name" value="Sun protein, domain 3"/>
    <property type="match status" value="1"/>
</dbReference>
<gene>
    <name evidence="2" type="ORF">METZ01_LOCUS396746</name>
</gene>
<dbReference type="AlphaFoldDB" id="A0A382VBI9"/>
<evidence type="ECO:0000313" key="2">
    <source>
        <dbReference type="EMBL" id="SVD43892.1"/>
    </source>
</evidence>
<evidence type="ECO:0000259" key="1">
    <source>
        <dbReference type="Pfam" id="PF22458"/>
    </source>
</evidence>